<protein>
    <submittedName>
        <fullName evidence="3">Lysophospholipase L1</fullName>
    </submittedName>
</protein>
<evidence type="ECO:0000313" key="3">
    <source>
        <dbReference type="EMBL" id="SHJ07241.1"/>
    </source>
</evidence>
<dbReference type="InterPro" id="IPR013830">
    <property type="entry name" value="SGNH_hydro"/>
</dbReference>
<dbReference type="InterPro" id="IPR036514">
    <property type="entry name" value="SGNH_hydro_sf"/>
</dbReference>
<dbReference type="SUPFAM" id="SSF52266">
    <property type="entry name" value="SGNH hydrolase"/>
    <property type="match status" value="1"/>
</dbReference>
<feature type="signal peptide" evidence="1">
    <location>
        <begin position="1"/>
        <end position="19"/>
    </location>
</feature>
<evidence type="ECO:0000256" key="1">
    <source>
        <dbReference type="SAM" id="SignalP"/>
    </source>
</evidence>
<dbReference type="Proteomes" id="UP000184231">
    <property type="component" value="Unassembled WGS sequence"/>
</dbReference>
<dbReference type="EMBL" id="FQYX01000010">
    <property type="protein sequence ID" value="SHJ07241.1"/>
    <property type="molecule type" value="Genomic_DNA"/>
</dbReference>
<organism evidence="3 4">
    <name type="scientific">Arenibacter nanhaiticus</name>
    <dbReference type="NCBI Taxonomy" id="558155"/>
    <lineage>
        <taxon>Bacteria</taxon>
        <taxon>Pseudomonadati</taxon>
        <taxon>Bacteroidota</taxon>
        <taxon>Flavobacteriia</taxon>
        <taxon>Flavobacteriales</taxon>
        <taxon>Flavobacteriaceae</taxon>
        <taxon>Arenibacter</taxon>
    </lineage>
</organism>
<dbReference type="AlphaFoldDB" id="A0A1M6GBE2"/>
<dbReference type="GO" id="GO:0004622">
    <property type="term" value="F:phosphatidylcholine lysophospholipase activity"/>
    <property type="evidence" value="ECO:0007669"/>
    <property type="project" value="TreeGrafter"/>
</dbReference>
<accession>A0A1M6GBE2</accession>
<dbReference type="PANTHER" id="PTHR30383:SF5">
    <property type="entry name" value="SGNH HYDROLASE-TYPE ESTERASE DOMAIN-CONTAINING PROTEIN"/>
    <property type="match status" value="1"/>
</dbReference>
<reference evidence="3 4" key="1">
    <citation type="submission" date="2016-11" db="EMBL/GenBank/DDBJ databases">
        <authorList>
            <person name="Jaros S."/>
            <person name="Januszkiewicz K."/>
            <person name="Wedrychowicz H."/>
        </authorList>
    </citation>
    <scope>NUCLEOTIDE SEQUENCE [LARGE SCALE GENOMIC DNA]</scope>
    <source>
        <strain evidence="3 4">CGMCC 1.8863</strain>
    </source>
</reference>
<gene>
    <name evidence="3" type="ORF">SAMN04487911_110100</name>
</gene>
<proteinExistence type="predicted"/>
<dbReference type="PANTHER" id="PTHR30383">
    <property type="entry name" value="THIOESTERASE 1/PROTEASE 1/LYSOPHOSPHOLIPASE L1"/>
    <property type="match status" value="1"/>
</dbReference>
<dbReference type="Gene3D" id="3.40.50.1110">
    <property type="entry name" value="SGNH hydrolase"/>
    <property type="match status" value="1"/>
</dbReference>
<dbReference type="STRING" id="558155.SAMN04487911_110100"/>
<evidence type="ECO:0000259" key="2">
    <source>
        <dbReference type="Pfam" id="PF13472"/>
    </source>
</evidence>
<name>A0A1M6GBE2_9FLAO</name>
<dbReference type="RefSeq" id="WP_072764301.1">
    <property type="nucleotide sequence ID" value="NZ_FQYX01000010.1"/>
</dbReference>
<keyword evidence="1" id="KW-0732">Signal</keyword>
<dbReference type="Pfam" id="PF13472">
    <property type="entry name" value="Lipase_GDSL_2"/>
    <property type="match status" value="1"/>
</dbReference>
<dbReference type="InterPro" id="IPR051532">
    <property type="entry name" value="Ester_Hydrolysis_Enzymes"/>
</dbReference>
<sequence>MNKFLVFVLCCFFTVAMYAQKYSEHYYQRKAMFENSPDTEGEIIFLGNSITEAGDWSALFPNKNVVNRGISGDVTDGILNRLSEVTSSKPKKIFLLVGTNDLARGKSADDVVENIAVLLREIQEASSDTEIFVQGILPVNPQVGDKFSGHKSNQQLISLVNKRLETLSEEMGVSYIDLHRAFRNSKGELKAKYTYDGLHLSPKGYKRWKRVIKPLVN</sequence>
<feature type="domain" description="SGNH hydrolase-type esterase" evidence="2">
    <location>
        <begin position="45"/>
        <end position="207"/>
    </location>
</feature>
<dbReference type="CDD" id="cd01828">
    <property type="entry name" value="sialate_O-acetylesterase_like2"/>
    <property type="match status" value="1"/>
</dbReference>
<keyword evidence="4" id="KW-1185">Reference proteome</keyword>
<evidence type="ECO:0000313" key="4">
    <source>
        <dbReference type="Proteomes" id="UP000184231"/>
    </source>
</evidence>
<feature type="chain" id="PRO_5009917686" evidence="1">
    <location>
        <begin position="20"/>
        <end position="217"/>
    </location>
</feature>